<feature type="region of interest" description="Disordered" evidence="1">
    <location>
        <begin position="1"/>
        <end position="61"/>
    </location>
</feature>
<dbReference type="Proteomes" id="UP000507470">
    <property type="component" value="Unassembled WGS sequence"/>
</dbReference>
<feature type="compositionally biased region" description="Acidic residues" evidence="1">
    <location>
        <begin position="16"/>
        <end position="49"/>
    </location>
</feature>
<accession>A0A6J8CY82</accession>
<dbReference type="EMBL" id="CACVKT020006436">
    <property type="protein sequence ID" value="CAC5401513.1"/>
    <property type="molecule type" value="Genomic_DNA"/>
</dbReference>
<dbReference type="AlphaFoldDB" id="A0A6J8CY82"/>
<name>A0A6J8CY82_MYTCO</name>
<evidence type="ECO:0000313" key="3">
    <source>
        <dbReference type="Proteomes" id="UP000507470"/>
    </source>
</evidence>
<sequence length="290" mass="33892">MHLNGSVKDTHHHSDNDDDDNDDNDDDDDEEEEEEEEEEEDNEDDDDTFEKDTNYSSDIPHIRSEQHLNLEHGLHEKQMNELQGLHETSEEKKYKYIAEELTENVKCYQVHTEDINDESKGKIEHRKNEDIALKTKEECELRPNHDEILQLKSAQKEDHNNENGEEASLTSEVNTELPILFFECAYIYNCGQYARFVLVKPSDCALDWCKSNLKALDILHNPFFQYNPTTRQVKSTSKSNNGKKLLYLDFLIVGNINLHMFSPLPNWDKVTKLRRAGRDPIIGILWKKTK</sequence>
<evidence type="ECO:0000256" key="1">
    <source>
        <dbReference type="SAM" id="MobiDB-lite"/>
    </source>
</evidence>
<gene>
    <name evidence="2" type="ORF">MCOR_35590</name>
</gene>
<dbReference type="OrthoDB" id="10440422at2759"/>
<evidence type="ECO:0000313" key="2">
    <source>
        <dbReference type="EMBL" id="CAC5401513.1"/>
    </source>
</evidence>
<organism evidence="2 3">
    <name type="scientific">Mytilus coruscus</name>
    <name type="common">Sea mussel</name>
    <dbReference type="NCBI Taxonomy" id="42192"/>
    <lineage>
        <taxon>Eukaryota</taxon>
        <taxon>Metazoa</taxon>
        <taxon>Spiralia</taxon>
        <taxon>Lophotrochozoa</taxon>
        <taxon>Mollusca</taxon>
        <taxon>Bivalvia</taxon>
        <taxon>Autobranchia</taxon>
        <taxon>Pteriomorphia</taxon>
        <taxon>Mytilida</taxon>
        <taxon>Mytiloidea</taxon>
        <taxon>Mytilidae</taxon>
        <taxon>Mytilinae</taxon>
        <taxon>Mytilus</taxon>
    </lineage>
</organism>
<proteinExistence type="predicted"/>
<reference evidence="2 3" key="1">
    <citation type="submission" date="2020-06" db="EMBL/GenBank/DDBJ databases">
        <authorList>
            <person name="Li R."/>
            <person name="Bekaert M."/>
        </authorList>
    </citation>
    <scope>NUCLEOTIDE SEQUENCE [LARGE SCALE GENOMIC DNA]</scope>
    <source>
        <strain evidence="3">wild</strain>
    </source>
</reference>
<keyword evidence="3" id="KW-1185">Reference proteome</keyword>
<protein>
    <submittedName>
        <fullName evidence="2">Uncharacterized protein</fullName>
    </submittedName>
</protein>